<reference evidence="4 5" key="1">
    <citation type="journal article" date="2024" name="Int. J. Syst. Evol. Microbiol.">
        <title>Paenibacillus hexagrammi sp. nov., a novel bacterium isolated from the gut content of Hexagrammos agrammus.</title>
        <authorList>
            <person name="Jung H.K."/>
            <person name="Kim D.G."/>
            <person name="Zin H."/>
            <person name="Park J."/>
            <person name="Jung H."/>
            <person name="Kim Y.O."/>
            <person name="Kong H.J."/>
            <person name="Kim J.W."/>
            <person name="Kim Y.S."/>
        </authorList>
    </citation>
    <scope>NUCLEOTIDE SEQUENCE [LARGE SCALE GENOMIC DNA]</scope>
    <source>
        <strain evidence="4 5">YPD9-1</strain>
    </source>
</reference>
<sequence>MKDSGKRNRKGRGLRPAASVCAILAVLISGPEPLILYKAVQLLLLTPAFVLIWHRGKGHSQEGAAGAAGEGDEYTYADNRHKDLHLAKLIQQSLLSQPLRTEGITIEGRYIPSHPLGGDMYAWYQLEEHRYGIMIMDVMGSGVAASLVCMSIRSLLEGIIRKCVDPEIVMMELNAHMYKLFRKTNSPLPFYFTALYAVIDTRSHTLEYINAGHTSGFLVHGETGMTELGSTSVPIGMMNSPILKKRLSATPVQAVWSSIRTALSRFPVRPFRLGRSRSRLR</sequence>
<dbReference type="InterPro" id="IPR001932">
    <property type="entry name" value="PPM-type_phosphatase-like_dom"/>
</dbReference>
<feature type="domain" description="PPM-type phosphatase" evidence="3">
    <location>
        <begin position="101"/>
        <end position="276"/>
    </location>
</feature>
<name>A0ABY3SHM3_9BACL</name>
<dbReference type="InterPro" id="IPR036457">
    <property type="entry name" value="PPM-type-like_dom_sf"/>
</dbReference>
<dbReference type="RefSeq" id="WP_235119223.1">
    <property type="nucleotide sequence ID" value="NZ_CP090978.1"/>
</dbReference>
<keyword evidence="2" id="KW-0472">Membrane</keyword>
<keyword evidence="5" id="KW-1185">Reference proteome</keyword>
<evidence type="ECO:0000313" key="4">
    <source>
        <dbReference type="EMBL" id="UJF32880.1"/>
    </source>
</evidence>
<organism evidence="4 5">
    <name type="scientific">Paenibacillus hexagrammi</name>
    <dbReference type="NCBI Taxonomy" id="2908839"/>
    <lineage>
        <taxon>Bacteria</taxon>
        <taxon>Bacillati</taxon>
        <taxon>Bacillota</taxon>
        <taxon>Bacilli</taxon>
        <taxon>Bacillales</taxon>
        <taxon>Paenibacillaceae</taxon>
        <taxon>Paenibacillus</taxon>
    </lineage>
</organism>
<keyword evidence="2" id="KW-1133">Transmembrane helix</keyword>
<gene>
    <name evidence="4" type="ORF">L0M14_25425</name>
</gene>
<dbReference type="Gene3D" id="3.60.40.10">
    <property type="entry name" value="PPM-type phosphatase domain"/>
    <property type="match status" value="1"/>
</dbReference>
<dbReference type="EMBL" id="CP090978">
    <property type="protein sequence ID" value="UJF32880.1"/>
    <property type="molecule type" value="Genomic_DNA"/>
</dbReference>
<dbReference type="PANTHER" id="PTHR43156">
    <property type="entry name" value="STAGE II SPORULATION PROTEIN E-RELATED"/>
    <property type="match status" value="1"/>
</dbReference>
<dbReference type="Pfam" id="PF07228">
    <property type="entry name" value="SpoIIE"/>
    <property type="match status" value="1"/>
</dbReference>
<dbReference type="SMART" id="SM00331">
    <property type="entry name" value="PP2C_SIG"/>
    <property type="match status" value="1"/>
</dbReference>
<evidence type="ECO:0000256" key="2">
    <source>
        <dbReference type="SAM" id="Phobius"/>
    </source>
</evidence>
<feature type="transmembrane region" description="Helical" evidence="2">
    <location>
        <begin position="12"/>
        <end position="29"/>
    </location>
</feature>
<dbReference type="InterPro" id="IPR052016">
    <property type="entry name" value="Bact_Sigma-Reg"/>
</dbReference>
<evidence type="ECO:0000313" key="5">
    <source>
        <dbReference type="Proteomes" id="UP001649230"/>
    </source>
</evidence>
<evidence type="ECO:0000259" key="3">
    <source>
        <dbReference type="SMART" id="SM00331"/>
    </source>
</evidence>
<proteinExistence type="predicted"/>
<protein>
    <submittedName>
        <fullName evidence="4">Serine/threonine-protein phosphatase</fullName>
    </submittedName>
</protein>
<keyword evidence="2" id="KW-0812">Transmembrane</keyword>
<keyword evidence="1" id="KW-0378">Hydrolase</keyword>
<dbReference type="PANTHER" id="PTHR43156:SF14">
    <property type="entry name" value="PHOSPHOSERINE PHOSPHATASE RSBP"/>
    <property type="match status" value="1"/>
</dbReference>
<evidence type="ECO:0000256" key="1">
    <source>
        <dbReference type="ARBA" id="ARBA00022801"/>
    </source>
</evidence>
<dbReference type="Proteomes" id="UP001649230">
    <property type="component" value="Chromosome"/>
</dbReference>
<accession>A0ABY3SHM3</accession>